<keyword evidence="6" id="KW-0963">Cytoplasm</keyword>
<dbReference type="GO" id="GO:0046872">
    <property type="term" value="F:metal ion binding"/>
    <property type="evidence" value="ECO:0007669"/>
    <property type="project" value="UniProtKB-UniRule"/>
</dbReference>
<dbReference type="GO" id="GO:0006741">
    <property type="term" value="P:NADP+ biosynthetic process"/>
    <property type="evidence" value="ECO:0007669"/>
    <property type="project" value="UniProtKB-UniRule"/>
</dbReference>
<dbReference type="GO" id="GO:0003951">
    <property type="term" value="F:NAD+ kinase activity"/>
    <property type="evidence" value="ECO:0007669"/>
    <property type="project" value="UniProtKB-UniRule"/>
</dbReference>
<protein>
    <recommendedName>
        <fullName evidence="6">NAD kinase</fullName>
        <ecNumber evidence="6">2.7.1.23</ecNumber>
    </recommendedName>
    <alternativeName>
        <fullName evidence="6">ATP-dependent NAD kinase</fullName>
    </alternativeName>
</protein>
<dbReference type="PATRIC" id="fig|861299.3.peg.3487"/>
<evidence type="ECO:0000256" key="2">
    <source>
        <dbReference type="ARBA" id="ARBA00022777"/>
    </source>
</evidence>
<evidence type="ECO:0000256" key="1">
    <source>
        <dbReference type="ARBA" id="ARBA00022679"/>
    </source>
</evidence>
<name>W0RKK7_9BACT</name>
<dbReference type="AlphaFoldDB" id="W0RKK7"/>
<evidence type="ECO:0000313" key="8">
    <source>
        <dbReference type="Proteomes" id="UP000019151"/>
    </source>
</evidence>
<dbReference type="HAMAP" id="MF_00361">
    <property type="entry name" value="NAD_kinase"/>
    <property type="match status" value="1"/>
</dbReference>
<dbReference type="PANTHER" id="PTHR20275">
    <property type="entry name" value="NAD KINASE"/>
    <property type="match status" value="1"/>
</dbReference>
<keyword evidence="2 6" id="KW-0418">Kinase</keyword>
<comment type="catalytic activity">
    <reaction evidence="5 6">
        <text>NAD(+) + ATP = ADP + NADP(+) + H(+)</text>
        <dbReference type="Rhea" id="RHEA:18629"/>
        <dbReference type="ChEBI" id="CHEBI:15378"/>
        <dbReference type="ChEBI" id="CHEBI:30616"/>
        <dbReference type="ChEBI" id="CHEBI:57540"/>
        <dbReference type="ChEBI" id="CHEBI:58349"/>
        <dbReference type="ChEBI" id="CHEBI:456216"/>
        <dbReference type="EC" id="2.7.1.23"/>
    </reaction>
</comment>
<dbReference type="STRING" id="861299.J421_3435"/>
<comment type="cofactor">
    <cofactor evidence="6">
        <name>a divalent metal cation</name>
        <dbReference type="ChEBI" id="CHEBI:60240"/>
    </cofactor>
</comment>
<dbReference type="eggNOG" id="COG0061">
    <property type="taxonomic scope" value="Bacteria"/>
</dbReference>
<dbReference type="GO" id="GO:0051287">
    <property type="term" value="F:NAD binding"/>
    <property type="evidence" value="ECO:0007669"/>
    <property type="project" value="UniProtKB-ARBA"/>
</dbReference>
<dbReference type="HOGENOM" id="CLU_008831_0_0_0"/>
<dbReference type="EC" id="2.7.1.23" evidence="6"/>
<keyword evidence="3 6" id="KW-0521">NADP</keyword>
<dbReference type="Pfam" id="PF20143">
    <property type="entry name" value="NAD_kinase_C"/>
    <property type="match status" value="1"/>
</dbReference>
<keyword evidence="6" id="KW-0067">ATP-binding</keyword>
<proteinExistence type="inferred from homology"/>
<feature type="binding site" evidence="6">
    <location>
        <position position="250"/>
    </location>
    <ligand>
        <name>NAD(+)</name>
        <dbReference type="ChEBI" id="CHEBI:57540"/>
    </ligand>
</feature>
<evidence type="ECO:0000313" key="7">
    <source>
        <dbReference type="EMBL" id="AHG90972.1"/>
    </source>
</evidence>
<feature type="binding site" evidence="6">
    <location>
        <begin position="191"/>
        <end position="196"/>
    </location>
    <ligand>
        <name>NAD(+)</name>
        <dbReference type="ChEBI" id="CHEBI:57540"/>
    </ligand>
</feature>
<dbReference type="Gene3D" id="2.60.200.30">
    <property type="entry name" value="Probable inorganic polyphosphate/atp-NAD kinase, domain 2"/>
    <property type="match status" value="1"/>
</dbReference>
<keyword evidence="8" id="KW-1185">Reference proteome</keyword>
<reference evidence="7 8" key="1">
    <citation type="journal article" date="2014" name="Genome Announc.">
        <title>Genome Sequence and Methylome of Soil Bacterium Gemmatirosa kalamazoonensis KBS708T, a Member of the Rarely Cultivated Gemmatimonadetes Phylum.</title>
        <authorList>
            <person name="Debruyn J.M."/>
            <person name="Radosevich M."/>
            <person name="Wommack K.E."/>
            <person name="Polson S.W."/>
            <person name="Hauser L.J."/>
            <person name="Fawaz M.N."/>
            <person name="Korlach J."/>
            <person name="Tsai Y.C."/>
        </authorList>
    </citation>
    <scope>NUCLEOTIDE SEQUENCE [LARGE SCALE GENOMIC DNA]</scope>
    <source>
        <strain evidence="7 8">KBS708</strain>
    </source>
</reference>
<dbReference type="GO" id="GO:0005737">
    <property type="term" value="C:cytoplasm"/>
    <property type="evidence" value="ECO:0007669"/>
    <property type="project" value="UniProtKB-SubCell"/>
</dbReference>
<dbReference type="GO" id="GO:0005524">
    <property type="term" value="F:ATP binding"/>
    <property type="evidence" value="ECO:0007669"/>
    <property type="project" value="UniProtKB-KW"/>
</dbReference>
<evidence type="ECO:0000256" key="5">
    <source>
        <dbReference type="ARBA" id="ARBA00047925"/>
    </source>
</evidence>
<feature type="binding site" evidence="6">
    <location>
        <begin position="150"/>
        <end position="151"/>
    </location>
    <ligand>
        <name>NAD(+)</name>
        <dbReference type="ChEBI" id="CHEBI:57540"/>
    </ligand>
</feature>
<dbReference type="EMBL" id="CP007128">
    <property type="protein sequence ID" value="AHG90972.1"/>
    <property type="molecule type" value="Genomic_DNA"/>
</dbReference>
<evidence type="ECO:0000256" key="6">
    <source>
        <dbReference type="HAMAP-Rule" id="MF_00361"/>
    </source>
</evidence>
<dbReference type="Proteomes" id="UP000019151">
    <property type="component" value="Chromosome"/>
</dbReference>
<dbReference type="Pfam" id="PF01513">
    <property type="entry name" value="NAD_kinase"/>
    <property type="match status" value="1"/>
</dbReference>
<organism evidence="7 8">
    <name type="scientific">Gemmatirosa kalamazoonensis</name>
    <dbReference type="NCBI Taxonomy" id="861299"/>
    <lineage>
        <taxon>Bacteria</taxon>
        <taxon>Pseudomonadati</taxon>
        <taxon>Gemmatimonadota</taxon>
        <taxon>Gemmatimonadia</taxon>
        <taxon>Gemmatimonadales</taxon>
        <taxon>Gemmatimonadaceae</taxon>
        <taxon>Gemmatirosa</taxon>
    </lineage>
</organism>
<dbReference type="InterPro" id="IPR016064">
    <property type="entry name" value="NAD/diacylglycerol_kinase_sf"/>
</dbReference>
<dbReference type="SUPFAM" id="SSF111331">
    <property type="entry name" value="NAD kinase/diacylglycerol kinase-like"/>
    <property type="match status" value="1"/>
</dbReference>
<comment type="subcellular location">
    <subcellularLocation>
        <location evidence="6">Cytoplasm</location>
    </subcellularLocation>
</comment>
<feature type="active site" description="Proton acceptor" evidence="6">
    <location>
        <position position="75"/>
    </location>
</feature>
<sequence>MTPVGEERKAALRLGVVGHRGYADLPAIMRTLLDLSPQLGFELAFEPELADFAPDAVARLTDDTPLDALLTLGGDGTLLRGARLVGERQVPILGVNLGRLGFLTSCGPNELDDALRRLAAGDYYAEPRMALHASAVDPGGTERLHWRSLNDVVLHKGGFARVVRFDVWIDGEPIGAYGADGVVISTPTGSTAYSLSAGGPVVVPTVESIVVTPVSPHTLAIRPLVLPASAEVRVRGRDGPEELLVTVDGQVGTNFASAESLVVRRAQRPVLVVRFPGTTFFARLRHKLGWGGLADRDEVA</sequence>
<dbReference type="KEGG" id="gba:J421_3435"/>
<evidence type="ECO:0000256" key="3">
    <source>
        <dbReference type="ARBA" id="ARBA00022857"/>
    </source>
</evidence>
<accession>W0RKK7</accession>
<comment type="similarity">
    <text evidence="6">Belongs to the NAD kinase family.</text>
</comment>
<keyword evidence="4 6" id="KW-0520">NAD</keyword>
<dbReference type="PANTHER" id="PTHR20275:SF0">
    <property type="entry name" value="NAD KINASE"/>
    <property type="match status" value="1"/>
</dbReference>
<keyword evidence="6" id="KW-0547">Nucleotide-binding</keyword>
<dbReference type="Gene3D" id="3.40.50.10330">
    <property type="entry name" value="Probable inorganic polyphosphate/atp-NAD kinase, domain 1"/>
    <property type="match status" value="1"/>
</dbReference>
<feature type="binding site" evidence="6">
    <location>
        <begin position="75"/>
        <end position="76"/>
    </location>
    <ligand>
        <name>NAD(+)</name>
        <dbReference type="ChEBI" id="CHEBI:57540"/>
    </ligand>
</feature>
<feature type="binding site" evidence="6">
    <location>
        <position position="80"/>
    </location>
    <ligand>
        <name>NAD(+)</name>
        <dbReference type="ChEBI" id="CHEBI:57540"/>
    </ligand>
</feature>
<dbReference type="InterPro" id="IPR017438">
    <property type="entry name" value="ATP-NAD_kinase_N"/>
</dbReference>
<feature type="binding site" evidence="6">
    <location>
        <position position="180"/>
    </location>
    <ligand>
        <name>NAD(+)</name>
        <dbReference type="ChEBI" id="CHEBI:57540"/>
    </ligand>
</feature>
<dbReference type="InterPro" id="IPR002504">
    <property type="entry name" value="NADK"/>
</dbReference>
<comment type="function">
    <text evidence="6">Involved in the regulation of the intracellular balance of NAD and NADP, and is a key enzyme in the biosynthesis of NADP. Catalyzes specifically the phosphorylation on 2'-hydroxyl of the adenosine moiety of NAD to yield NADP.</text>
</comment>
<dbReference type="GO" id="GO:0019674">
    <property type="term" value="P:NAD+ metabolic process"/>
    <property type="evidence" value="ECO:0007669"/>
    <property type="project" value="InterPro"/>
</dbReference>
<keyword evidence="1 6" id="KW-0808">Transferase</keyword>
<gene>
    <name evidence="6" type="primary">nadK</name>
    <name evidence="7" type="ORF">J421_3435</name>
</gene>
<evidence type="ECO:0000256" key="4">
    <source>
        <dbReference type="ARBA" id="ARBA00023027"/>
    </source>
</evidence>
<dbReference type="FunCoup" id="W0RKK7">
    <property type="interactions" value="499"/>
</dbReference>
<dbReference type="InterPro" id="IPR017437">
    <property type="entry name" value="ATP-NAD_kinase_PpnK-typ_C"/>
</dbReference>
<dbReference type="InParanoid" id="W0RKK7"/>
<comment type="caution">
    <text evidence="6">Lacks conserved residue(s) required for the propagation of feature annotation.</text>
</comment>
<feature type="binding site" evidence="6">
    <location>
        <position position="161"/>
    </location>
    <ligand>
        <name>NAD(+)</name>
        <dbReference type="ChEBI" id="CHEBI:57540"/>
    </ligand>
</feature>